<sequence>MEMTYPDGGPGDGPGRFIKPVVIALIVIGLGALVWHFASDTAGVKRAEAPQVTTVIPLPPPPPPPPPKQKPPPEKIDEVKTPVDKPTVAPKPSETPKPSDNQPKQMTMNTSAQAGTDNFGIGAGDRSGMAGSGGGGKFGNASYAQYMVYTLQRAIEQDKGVQDVGGTRFAGNLNLWMEPSGRITRVTVAQSTGDPKIDAAVIAAVEALGQVDEPPPPATTYPVLVKLLGRKPG</sequence>
<evidence type="ECO:0000313" key="7">
    <source>
        <dbReference type="EMBL" id="SFH85254.1"/>
    </source>
</evidence>
<feature type="transmembrane region" description="Helical" evidence="6">
    <location>
        <begin position="20"/>
        <end position="38"/>
    </location>
</feature>
<dbReference type="SUPFAM" id="SSF74653">
    <property type="entry name" value="TolA/TonB C-terminal domain"/>
    <property type="match status" value="1"/>
</dbReference>
<dbReference type="Gene3D" id="3.30.1150.10">
    <property type="match status" value="1"/>
</dbReference>
<proteinExistence type="predicted"/>
<evidence type="ECO:0000256" key="2">
    <source>
        <dbReference type="ARBA" id="ARBA00022692"/>
    </source>
</evidence>
<keyword evidence="2 6" id="KW-0812">Transmembrane</keyword>
<accession>A0A1I3DET4</accession>
<dbReference type="InterPro" id="IPR006260">
    <property type="entry name" value="TonB/TolA_C"/>
</dbReference>
<feature type="region of interest" description="Disordered" evidence="5">
    <location>
        <begin position="54"/>
        <end position="127"/>
    </location>
</feature>
<dbReference type="STRING" id="420953.SAMN05192543_101269"/>
<feature type="compositionally biased region" description="Pro residues" evidence="5">
    <location>
        <begin position="57"/>
        <end position="70"/>
    </location>
</feature>
<dbReference type="AlphaFoldDB" id="A0A1I3DET4"/>
<evidence type="ECO:0000256" key="6">
    <source>
        <dbReference type="SAM" id="Phobius"/>
    </source>
</evidence>
<feature type="compositionally biased region" description="Basic and acidic residues" evidence="5">
    <location>
        <begin position="71"/>
        <end position="83"/>
    </location>
</feature>
<evidence type="ECO:0000256" key="1">
    <source>
        <dbReference type="ARBA" id="ARBA00004167"/>
    </source>
</evidence>
<keyword evidence="4 6" id="KW-0472">Membrane</keyword>
<dbReference type="GO" id="GO:0016020">
    <property type="term" value="C:membrane"/>
    <property type="evidence" value="ECO:0007669"/>
    <property type="project" value="UniProtKB-SubCell"/>
</dbReference>
<evidence type="ECO:0000256" key="4">
    <source>
        <dbReference type="ARBA" id="ARBA00023136"/>
    </source>
</evidence>
<feature type="compositionally biased region" description="Polar residues" evidence="5">
    <location>
        <begin position="96"/>
        <end position="116"/>
    </location>
</feature>
<evidence type="ECO:0000313" key="8">
    <source>
        <dbReference type="Proteomes" id="UP000199548"/>
    </source>
</evidence>
<organism evidence="7 8">
    <name type="scientific">Paraburkholderia megapolitana</name>
    <dbReference type="NCBI Taxonomy" id="420953"/>
    <lineage>
        <taxon>Bacteria</taxon>
        <taxon>Pseudomonadati</taxon>
        <taxon>Pseudomonadota</taxon>
        <taxon>Betaproteobacteria</taxon>
        <taxon>Burkholderiales</taxon>
        <taxon>Burkholderiaceae</taxon>
        <taxon>Paraburkholderia</taxon>
    </lineage>
</organism>
<comment type="subcellular location">
    <subcellularLocation>
        <location evidence="1">Membrane</location>
        <topology evidence="1">Single-pass membrane protein</topology>
    </subcellularLocation>
</comment>
<dbReference type="EMBL" id="FOQU01000001">
    <property type="protein sequence ID" value="SFH85254.1"/>
    <property type="molecule type" value="Genomic_DNA"/>
</dbReference>
<dbReference type="OrthoDB" id="7032053at2"/>
<name>A0A1I3DET4_9BURK</name>
<keyword evidence="3 6" id="KW-1133">Transmembrane helix</keyword>
<evidence type="ECO:0000256" key="3">
    <source>
        <dbReference type="ARBA" id="ARBA00022989"/>
    </source>
</evidence>
<gene>
    <name evidence="7" type="ORF">SAMN05192543_101269</name>
</gene>
<protein>
    <submittedName>
        <fullName evidence="7">Outer membrane transport energization protein TonB</fullName>
    </submittedName>
</protein>
<reference evidence="7 8" key="1">
    <citation type="submission" date="2016-10" db="EMBL/GenBank/DDBJ databases">
        <authorList>
            <person name="de Groot N.N."/>
        </authorList>
    </citation>
    <scope>NUCLEOTIDE SEQUENCE [LARGE SCALE GENOMIC DNA]</scope>
    <source>
        <strain evidence="7 8">LMG 23650</strain>
    </source>
</reference>
<evidence type="ECO:0000256" key="5">
    <source>
        <dbReference type="SAM" id="MobiDB-lite"/>
    </source>
</evidence>
<dbReference type="Pfam" id="PF13103">
    <property type="entry name" value="TonB_2"/>
    <property type="match status" value="1"/>
</dbReference>
<dbReference type="NCBIfam" id="TIGR01352">
    <property type="entry name" value="tonB_Cterm"/>
    <property type="match status" value="1"/>
</dbReference>
<dbReference type="Proteomes" id="UP000199548">
    <property type="component" value="Unassembled WGS sequence"/>
</dbReference>
<keyword evidence="8" id="KW-1185">Reference proteome</keyword>